<dbReference type="GO" id="GO:0046872">
    <property type="term" value="F:metal ion binding"/>
    <property type="evidence" value="ECO:0007669"/>
    <property type="project" value="UniProtKB-KW"/>
</dbReference>
<evidence type="ECO:0000256" key="3">
    <source>
        <dbReference type="ARBA" id="ARBA00022833"/>
    </source>
</evidence>
<comment type="catalytic activity">
    <reaction evidence="6">
        <text>D-fructose + ATP = D-fructose 6-phosphate + ADP + H(+)</text>
        <dbReference type="Rhea" id="RHEA:16125"/>
        <dbReference type="ChEBI" id="CHEBI:15378"/>
        <dbReference type="ChEBI" id="CHEBI:30616"/>
        <dbReference type="ChEBI" id="CHEBI:37721"/>
        <dbReference type="ChEBI" id="CHEBI:61527"/>
        <dbReference type="ChEBI" id="CHEBI:456216"/>
        <dbReference type="EC" id="2.7.1.4"/>
    </reaction>
</comment>
<dbReference type="RefSeq" id="WP_088441932.1">
    <property type="nucleotide sequence ID" value="NZ_BMMC01000002.1"/>
</dbReference>
<dbReference type="InterPro" id="IPR043129">
    <property type="entry name" value="ATPase_NBD"/>
</dbReference>
<evidence type="ECO:0000256" key="2">
    <source>
        <dbReference type="ARBA" id="ARBA00022723"/>
    </source>
</evidence>
<name>A0A246JS42_9SPHN</name>
<evidence type="ECO:0000256" key="1">
    <source>
        <dbReference type="ARBA" id="ARBA00001946"/>
    </source>
</evidence>
<evidence type="ECO:0000313" key="8">
    <source>
        <dbReference type="Proteomes" id="UP000197361"/>
    </source>
</evidence>
<evidence type="ECO:0000256" key="6">
    <source>
        <dbReference type="ARBA" id="ARBA00048451"/>
    </source>
</evidence>
<keyword evidence="2" id="KW-0479">Metal-binding</keyword>
<reference evidence="7 8" key="1">
    <citation type="journal article" date="2010" name="Int. J. Syst. Evol. Microbiol.">
        <title>Sphingopyxis bauzanensis sp. nov., a psychrophilic bacterium isolated from soil.</title>
        <authorList>
            <person name="Zhang D.C."/>
            <person name="Liu H.C."/>
            <person name="Xin Y.H."/>
            <person name="Zhou Y.G."/>
            <person name="Schinner F."/>
            <person name="Margesin R."/>
        </authorList>
    </citation>
    <scope>NUCLEOTIDE SEQUENCE [LARGE SCALE GENOMIC DNA]</scope>
    <source>
        <strain evidence="7 8">DSM 22271</strain>
    </source>
</reference>
<dbReference type="EC" id="2.7.1.4" evidence="5"/>
<dbReference type="Gene3D" id="3.30.420.40">
    <property type="match status" value="2"/>
</dbReference>
<keyword evidence="7" id="KW-0418">Kinase</keyword>
<dbReference type="AlphaFoldDB" id="A0A246JS42"/>
<gene>
    <name evidence="7" type="ORF">CDQ92_13780</name>
</gene>
<evidence type="ECO:0000313" key="7">
    <source>
        <dbReference type="EMBL" id="OWQ95830.1"/>
    </source>
</evidence>
<comment type="cofactor">
    <cofactor evidence="1">
        <name>Mg(2+)</name>
        <dbReference type="ChEBI" id="CHEBI:18420"/>
    </cofactor>
</comment>
<dbReference type="PANTHER" id="PTHR42742:SF3">
    <property type="entry name" value="FRUCTOKINASE"/>
    <property type="match status" value="1"/>
</dbReference>
<dbReference type="GO" id="GO:0008865">
    <property type="term" value="F:fructokinase activity"/>
    <property type="evidence" value="ECO:0007669"/>
    <property type="project" value="UniProtKB-EC"/>
</dbReference>
<keyword evidence="8" id="KW-1185">Reference proteome</keyword>
<organism evidence="7 8">
    <name type="scientific">Sphingopyxis bauzanensis</name>
    <dbReference type="NCBI Taxonomy" id="651663"/>
    <lineage>
        <taxon>Bacteria</taxon>
        <taxon>Pseudomonadati</taxon>
        <taxon>Pseudomonadota</taxon>
        <taxon>Alphaproteobacteria</taxon>
        <taxon>Sphingomonadales</taxon>
        <taxon>Sphingomonadaceae</taxon>
        <taxon>Sphingopyxis</taxon>
    </lineage>
</organism>
<dbReference type="Proteomes" id="UP000197361">
    <property type="component" value="Unassembled WGS sequence"/>
</dbReference>
<dbReference type="Pfam" id="PF00480">
    <property type="entry name" value="ROK"/>
    <property type="match status" value="1"/>
</dbReference>
<dbReference type="InterPro" id="IPR051804">
    <property type="entry name" value="Carb_Metab_Reg_Kinase/Isom"/>
</dbReference>
<proteinExistence type="predicted"/>
<dbReference type="InterPro" id="IPR049874">
    <property type="entry name" value="ROK_cs"/>
</dbReference>
<dbReference type="CDD" id="cd24067">
    <property type="entry name" value="ASKHA_NBD_ROK_BsFRK-like"/>
    <property type="match status" value="1"/>
</dbReference>
<evidence type="ECO:0000256" key="4">
    <source>
        <dbReference type="ARBA" id="ARBA00022842"/>
    </source>
</evidence>
<dbReference type="PANTHER" id="PTHR42742">
    <property type="entry name" value="TRANSCRIPTIONAL REPRESSOR MPRA"/>
    <property type="match status" value="1"/>
</dbReference>
<evidence type="ECO:0000256" key="5">
    <source>
        <dbReference type="ARBA" id="ARBA00038887"/>
    </source>
</evidence>
<dbReference type="EMBL" id="NISK01000003">
    <property type="protein sequence ID" value="OWQ95830.1"/>
    <property type="molecule type" value="Genomic_DNA"/>
</dbReference>
<dbReference type="OrthoDB" id="9783435at2"/>
<dbReference type="InterPro" id="IPR000600">
    <property type="entry name" value="ROK"/>
</dbReference>
<accession>A0A246JS42</accession>
<keyword evidence="4" id="KW-0460">Magnesium</keyword>
<protein>
    <recommendedName>
        <fullName evidence="5">fructokinase</fullName>
        <ecNumber evidence="5">2.7.1.4</ecNumber>
    </recommendedName>
</protein>
<keyword evidence="7" id="KW-0808">Transferase</keyword>
<comment type="caution">
    <text evidence="7">The sequence shown here is derived from an EMBL/GenBank/DDBJ whole genome shotgun (WGS) entry which is preliminary data.</text>
</comment>
<dbReference type="PROSITE" id="PS01125">
    <property type="entry name" value="ROK"/>
    <property type="match status" value="1"/>
</dbReference>
<sequence>MAPMDQIAGIELGGTKALAVLARGTEILASERIATTTPDETLGALVDLLNGWKRDQGYAALGIASFGPLRLDPDAADYGLMLATPKVGWTGADIAKTLRAASDCPTRVDTDVNAAALAEWRWGAGKGLDSVVYLTLGTGVGGGVLVGGRPVHGALHPEIGHLRLRRASGDDFPGSCPFHGDCAEGLLSGPALRARFGASGATISDDDPRWSFVAHDLAQLIGALLLVTSPQKILIGGGVGLGRSFLLERAWQHVVTDLAAYLPHVSDADPVSLIGLPALGEKAGPLGAIALGEAALRDARA</sequence>
<keyword evidence="3" id="KW-0862">Zinc</keyword>
<dbReference type="SUPFAM" id="SSF53067">
    <property type="entry name" value="Actin-like ATPase domain"/>
    <property type="match status" value="1"/>
</dbReference>